<dbReference type="InterPro" id="IPR036052">
    <property type="entry name" value="TrpB-like_PALP_sf"/>
</dbReference>
<dbReference type="Gene3D" id="3.40.50.1100">
    <property type="match status" value="1"/>
</dbReference>
<reference evidence="2" key="1">
    <citation type="submission" date="2021-06" db="EMBL/GenBank/DDBJ databases">
        <authorList>
            <person name="Kallberg Y."/>
            <person name="Tangrot J."/>
            <person name="Rosling A."/>
        </authorList>
    </citation>
    <scope>NUCLEOTIDE SEQUENCE</scope>
    <source>
        <strain evidence="2">IA702</strain>
    </source>
</reference>
<proteinExistence type="predicted"/>
<dbReference type="AlphaFoldDB" id="A0A9N9EJ92"/>
<dbReference type="Pfam" id="PF00291">
    <property type="entry name" value="PALP"/>
    <property type="match status" value="1"/>
</dbReference>
<sequence length="77" mass="8161">TTSLENVQTHFDETAKEIFAQVLGRLDVLVVGVESGGTVTGLAKNLKSRIPGLKVVAVEPQHSSIEEGKPATPHSLQ</sequence>
<evidence type="ECO:0000313" key="3">
    <source>
        <dbReference type="Proteomes" id="UP000789572"/>
    </source>
</evidence>
<dbReference type="Proteomes" id="UP000789572">
    <property type="component" value="Unassembled WGS sequence"/>
</dbReference>
<keyword evidence="3" id="KW-1185">Reference proteome</keyword>
<dbReference type="PANTHER" id="PTHR10314">
    <property type="entry name" value="CYSTATHIONINE BETA-SYNTHASE"/>
    <property type="match status" value="1"/>
</dbReference>
<dbReference type="InterPro" id="IPR001926">
    <property type="entry name" value="TrpB-like_PALP"/>
</dbReference>
<dbReference type="EMBL" id="CAJVPJ010007754">
    <property type="protein sequence ID" value="CAG8677475.1"/>
    <property type="molecule type" value="Genomic_DNA"/>
</dbReference>
<feature type="domain" description="Tryptophan synthase beta chain-like PALP" evidence="1">
    <location>
        <begin position="7"/>
        <end position="65"/>
    </location>
</feature>
<dbReference type="OrthoDB" id="2536440at2759"/>
<name>A0A9N9EJ92_9GLOM</name>
<organism evidence="2 3">
    <name type="scientific">Paraglomus occultum</name>
    <dbReference type="NCBI Taxonomy" id="144539"/>
    <lineage>
        <taxon>Eukaryota</taxon>
        <taxon>Fungi</taxon>
        <taxon>Fungi incertae sedis</taxon>
        <taxon>Mucoromycota</taxon>
        <taxon>Glomeromycotina</taxon>
        <taxon>Glomeromycetes</taxon>
        <taxon>Paraglomerales</taxon>
        <taxon>Paraglomeraceae</taxon>
        <taxon>Paraglomus</taxon>
    </lineage>
</organism>
<accession>A0A9N9EJ92</accession>
<feature type="non-terminal residue" evidence="2">
    <location>
        <position position="1"/>
    </location>
</feature>
<gene>
    <name evidence="2" type="ORF">POCULU_LOCUS11311</name>
</gene>
<feature type="non-terminal residue" evidence="2">
    <location>
        <position position="77"/>
    </location>
</feature>
<evidence type="ECO:0000259" key="1">
    <source>
        <dbReference type="Pfam" id="PF00291"/>
    </source>
</evidence>
<evidence type="ECO:0000313" key="2">
    <source>
        <dbReference type="EMBL" id="CAG8677475.1"/>
    </source>
</evidence>
<protein>
    <submittedName>
        <fullName evidence="2">8676_t:CDS:1</fullName>
    </submittedName>
</protein>
<dbReference type="InterPro" id="IPR050214">
    <property type="entry name" value="Cys_Synth/Cystath_Beta-Synth"/>
</dbReference>
<comment type="caution">
    <text evidence="2">The sequence shown here is derived from an EMBL/GenBank/DDBJ whole genome shotgun (WGS) entry which is preliminary data.</text>
</comment>
<dbReference type="SUPFAM" id="SSF53686">
    <property type="entry name" value="Tryptophan synthase beta subunit-like PLP-dependent enzymes"/>
    <property type="match status" value="1"/>
</dbReference>